<comment type="caution">
    <text evidence="11">The sequence shown here is derived from an EMBL/GenBank/DDBJ whole genome shotgun (WGS) entry which is preliminary data.</text>
</comment>
<keyword evidence="8" id="KW-0234">DNA repair</keyword>
<dbReference type="GO" id="GO:0016787">
    <property type="term" value="F:hydrolase activity"/>
    <property type="evidence" value="ECO:0007669"/>
    <property type="project" value="UniProtKB-KW"/>
</dbReference>
<dbReference type="PROSITE" id="PS51194">
    <property type="entry name" value="HELICASE_CTER"/>
    <property type="match status" value="1"/>
</dbReference>
<accession>A0A0G1WSD9</accession>
<dbReference type="PATRIC" id="fig|1618608.3.peg.1"/>
<evidence type="ECO:0000313" key="12">
    <source>
        <dbReference type="Proteomes" id="UP000034201"/>
    </source>
</evidence>
<dbReference type="GO" id="GO:0003678">
    <property type="term" value="F:DNA helicase activity"/>
    <property type="evidence" value="ECO:0007669"/>
    <property type="project" value="TreeGrafter"/>
</dbReference>
<dbReference type="InterPro" id="IPR011545">
    <property type="entry name" value="DEAD/DEAH_box_helicase_dom"/>
</dbReference>
<name>A0A0G1WSD9_9BACT</name>
<keyword evidence="6" id="KW-0067">ATP-binding</keyword>
<dbReference type="Pfam" id="PF02559">
    <property type="entry name" value="CarD_TRCF_RID"/>
    <property type="match status" value="1"/>
</dbReference>
<dbReference type="GO" id="GO:0006281">
    <property type="term" value="P:DNA repair"/>
    <property type="evidence" value="ECO:0007669"/>
    <property type="project" value="UniProtKB-KW"/>
</dbReference>
<dbReference type="SMART" id="SM00487">
    <property type="entry name" value="DEXDc"/>
    <property type="match status" value="1"/>
</dbReference>
<dbReference type="EMBL" id="LCQQ01000001">
    <property type="protein sequence ID" value="KKW21686.1"/>
    <property type="molecule type" value="Genomic_DNA"/>
</dbReference>
<dbReference type="Gene3D" id="3.40.50.300">
    <property type="entry name" value="P-loop containing nucleotide triphosphate hydrolases"/>
    <property type="match status" value="2"/>
</dbReference>
<dbReference type="Pfam" id="PF17757">
    <property type="entry name" value="UvrB_inter"/>
    <property type="match status" value="1"/>
</dbReference>
<evidence type="ECO:0000256" key="4">
    <source>
        <dbReference type="ARBA" id="ARBA00022801"/>
    </source>
</evidence>
<dbReference type="SMART" id="SM01058">
    <property type="entry name" value="CarD_TRCF"/>
    <property type="match status" value="1"/>
</dbReference>
<evidence type="ECO:0000259" key="10">
    <source>
        <dbReference type="PROSITE" id="PS51194"/>
    </source>
</evidence>
<dbReference type="InterPro" id="IPR027417">
    <property type="entry name" value="P-loop_NTPase"/>
</dbReference>
<dbReference type="InterPro" id="IPR014001">
    <property type="entry name" value="Helicase_ATP-bd"/>
</dbReference>
<proteinExistence type="predicted"/>
<dbReference type="PANTHER" id="PTHR47964:SF1">
    <property type="entry name" value="ATP-DEPENDENT DNA HELICASE HOMOLOG RECG, CHLOROPLASTIC"/>
    <property type="match status" value="1"/>
</dbReference>
<keyword evidence="1" id="KW-0963">Cytoplasm</keyword>
<gene>
    <name evidence="11" type="ORF">UY61_C0001G0001</name>
</gene>
<evidence type="ECO:0000256" key="6">
    <source>
        <dbReference type="ARBA" id="ARBA00022840"/>
    </source>
</evidence>
<dbReference type="SMART" id="SM00490">
    <property type="entry name" value="HELICc"/>
    <property type="match status" value="1"/>
</dbReference>
<protein>
    <submittedName>
        <fullName evidence="11">Transcription-repair coupling factor</fullName>
    </submittedName>
</protein>
<reference evidence="11 12" key="1">
    <citation type="journal article" date="2015" name="Nature">
        <title>rRNA introns, odd ribosomes, and small enigmatic genomes across a large radiation of phyla.</title>
        <authorList>
            <person name="Brown C.T."/>
            <person name="Hug L.A."/>
            <person name="Thomas B.C."/>
            <person name="Sharon I."/>
            <person name="Castelle C.J."/>
            <person name="Singh A."/>
            <person name="Wilkins M.J."/>
            <person name="Williams K.H."/>
            <person name="Banfield J.F."/>
        </authorList>
    </citation>
    <scope>NUCLEOTIDE SEQUENCE [LARGE SCALE GENOMIC DNA]</scope>
</reference>
<dbReference type="InterPro" id="IPR003711">
    <property type="entry name" value="CarD-like/TRCF_RID"/>
</dbReference>
<dbReference type="AlphaFoldDB" id="A0A0G1WSD9"/>
<evidence type="ECO:0000256" key="5">
    <source>
        <dbReference type="ARBA" id="ARBA00022806"/>
    </source>
</evidence>
<sequence>MPDAPPKTNELLIASLTPQNLERGELWFSENALSIKKAVKTHAWWRENAFFIETDLVLSPILFVRRLADFGYERGGNVTGKGVFAVRGGFIELWPINTKKPYIIEFHGNAVSLIFERPDREEKTKPRRVTSRKIESLPEGSYVVHVDHGVGIFRGDTSEDKIQNSNIEIRNKFEIKNSNIQNVSDFGFRASDFFVVEYAPPAPGRAPDRLFVPIGEKDRLTPYVGFETPRVHRLGGSFWQTTKRKIKEDAEKFARELLEIYAKRNIAERPAYEGDRALEEEIREAFPFDETEDQLKAEADIARDLSRTKPMDRILVGDVGFGKTEIALRAALRAIASGRQVALLAPTTILAMQHARTFEERLSRTAIETRLLARVVPEREQKKILDGIQKGTIDCVIGTHRMLSKDISFKNLGLVIIDEEQRFGVKHKEHFKEFRADLDVLSLSATPIPRTLSLALARLRDMSVLETPPPERKPIHTFVLPYSEKMIKEAILAELSRNGQVYFLHNRIETIGHAREKLEVLLAKAGARRAPKIGIIHGRMDERELIRAMDGFRKKEINILLATTIIENGLDISSANTLIVDDATRLGLAQAHQLRGRIGRGKDEAFAYFLYAPKHLTEKSLERLEALKEYAELGAGYAIALRDLEIRGAGNILGKEQAGAINKVGLNLYCQMLSEAVEELKGNQQ</sequence>
<feature type="domain" description="Helicase ATP-binding" evidence="9">
    <location>
        <begin position="304"/>
        <end position="465"/>
    </location>
</feature>
<evidence type="ECO:0000313" key="11">
    <source>
        <dbReference type="EMBL" id="KKW21686.1"/>
    </source>
</evidence>
<evidence type="ECO:0000259" key="9">
    <source>
        <dbReference type="PROSITE" id="PS51192"/>
    </source>
</evidence>
<keyword evidence="3" id="KW-0227">DNA damage</keyword>
<keyword evidence="5" id="KW-0347">Helicase</keyword>
<dbReference type="Gene3D" id="3.30.2060.10">
    <property type="entry name" value="Penicillin-binding protein 1b domain"/>
    <property type="match status" value="1"/>
</dbReference>
<evidence type="ECO:0000256" key="8">
    <source>
        <dbReference type="ARBA" id="ARBA00023204"/>
    </source>
</evidence>
<keyword evidence="2" id="KW-0547">Nucleotide-binding</keyword>
<dbReference type="GO" id="GO:0003677">
    <property type="term" value="F:DNA binding"/>
    <property type="evidence" value="ECO:0007669"/>
    <property type="project" value="UniProtKB-KW"/>
</dbReference>
<dbReference type="Pfam" id="PF00270">
    <property type="entry name" value="DEAD"/>
    <property type="match status" value="1"/>
</dbReference>
<organism evidence="11 12">
    <name type="scientific">Candidatus Adlerbacteria bacterium GW2011_GWC1_50_9</name>
    <dbReference type="NCBI Taxonomy" id="1618608"/>
    <lineage>
        <taxon>Bacteria</taxon>
        <taxon>Candidatus Adleribacteriota</taxon>
    </lineage>
</organism>
<keyword evidence="4" id="KW-0378">Hydrolase</keyword>
<dbReference type="GO" id="GO:0005524">
    <property type="term" value="F:ATP binding"/>
    <property type="evidence" value="ECO:0007669"/>
    <property type="project" value="UniProtKB-KW"/>
</dbReference>
<keyword evidence="7" id="KW-0238">DNA-binding</keyword>
<dbReference type="Pfam" id="PF00271">
    <property type="entry name" value="Helicase_C"/>
    <property type="match status" value="1"/>
</dbReference>
<dbReference type="InterPro" id="IPR001650">
    <property type="entry name" value="Helicase_C-like"/>
</dbReference>
<evidence type="ECO:0000256" key="7">
    <source>
        <dbReference type="ARBA" id="ARBA00023125"/>
    </source>
</evidence>
<dbReference type="PANTHER" id="PTHR47964">
    <property type="entry name" value="ATP-DEPENDENT DNA HELICASE HOMOLOG RECG, CHLOROPLASTIC"/>
    <property type="match status" value="1"/>
</dbReference>
<dbReference type="InterPro" id="IPR047112">
    <property type="entry name" value="RecG/Mfd"/>
</dbReference>
<evidence type="ECO:0000256" key="3">
    <source>
        <dbReference type="ARBA" id="ARBA00022763"/>
    </source>
</evidence>
<evidence type="ECO:0000256" key="1">
    <source>
        <dbReference type="ARBA" id="ARBA00022490"/>
    </source>
</evidence>
<dbReference type="SUPFAM" id="SSF52540">
    <property type="entry name" value="P-loop containing nucleoside triphosphate hydrolases"/>
    <property type="match status" value="3"/>
</dbReference>
<dbReference type="PROSITE" id="PS51192">
    <property type="entry name" value="HELICASE_ATP_BIND_1"/>
    <property type="match status" value="1"/>
</dbReference>
<dbReference type="InterPro" id="IPR041471">
    <property type="entry name" value="UvrB_inter"/>
</dbReference>
<feature type="domain" description="Helicase C-terminal" evidence="10">
    <location>
        <begin position="486"/>
        <end position="647"/>
    </location>
</feature>
<dbReference type="Proteomes" id="UP000034201">
    <property type="component" value="Unassembled WGS sequence"/>
</dbReference>
<dbReference type="Gene3D" id="2.40.10.170">
    <property type="match status" value="1"/>
</dbReference>
<evidence type="ECO:0000256" key="2">
    <source>
        <dbReference type="ARBA" id="ARBA00022741"/>
    </source>
</evidence>